<dbReference type="OrthoDB" id="242546at2"/>
<dbReference type="GO" id="GO:0019825">
    <property type="term" value="F:oxygen binding"/>
    <property type="evidence" value="ECO:0007669"/>
    <property type="project" value="InterPro"/>
</dbReference>
<dbReference type="InterPro" id="IPR044398">
    <property type="entry name" value="Globin-sensor_dom"/>
</dbReference>
<dbReference type="Pfam" id="PF11563">
    <property type="entry name" value="Protoglobin"/>
    <property type="match status" value="1"/>
</dbReference>
<keyword evidence="1 2" id="KW-0807">Transducer</keyword>
<reference evidence="4 5" key="1">
    <citation type="submission" date="2016-11" db="EMBL/GenBank/DDBJ databases">
        <title>Comparative genomics of Acidibacillus ferroxidans species.</title>
        <authorList>
            <person name="Oliveira G."/>
            <person name="Nunes G."/>
            <person name="Oliveira R."/>
            <person name="Araujo F."/>
            <person name="Salim A."/>
            <person name="Scholte L."/>
            <person name="Morais D."/>
            <person name="Nancucheo I."/>
            <person name="Johnson D.B."/>
            <person name="Grail B."/>
            <person name="Bittencourt J."/>
            <person name="Valadares R."/>
        </authorList>
    </citation>
    <scope>NUCLEOTIDE SEQUENCE [LARGE SCALE GENOMIC DNA]</scope>
    <source>
        <strain evidence="4 5">Y002</strain>
    </source>
</reference>
<evidence type="ECO:0000259" key="3">
    <source>
        <dbReference type="PROSITE" id="PS50111"/>
    </source>
</evidence>
<dbReference type="Gene3D" id="1.10.287.950">
    <property type="entry name" value="Methyl-accepting chemotaxis protein"/>
    <property type="match status" value="1"/>
</dbReference>
<dbReference type="PROSITE" id="PS50111">
    <property type="entry name" value="CHEMOTAXIS_TRANSDUC_2"/>
    <property type="match status" value="1"/>
</dbReference>
<dbReference type="RefSeq" id="WP_109431297.1">
    <property type="nucleotide sequence ID" value="NZ_MPDK01000023.1"/>
</dbReference>
<dbReference type="PANTHER" id="PTHR32089:SF112">
    <property type="entry name" value="LYSOZYME-LIKE PROTEIN-RELATED"/>
    <property type="match status" value="1"/>
</dbReference>
<dbReference type="EMBL" id="MPDK01000023">
    <property type="protein sequence ID" value="PWI56885.1"/>
    <property type="molecule type" value="Genomic_DNA"/>
</dbReference>
<dbReference type="Gene3D" id="1.10.490.10">
    <property type="entry name" value="Globins"/>
    <property type="match status" value="1"/>
</dbReference>
<name>A0A2U3D6I5_SULT2</name>
<dbReference type="AlphaFoldDB" id="A0A2U3D6I5"/>
<dbReference type="SUPFAM" id="SSF46458">
    <property type="entry name" value="Globin-like"/>
    <property type="match status" value="1"/>
</dbReference>
<evidence type="ECO:0000313" key="5">
    <source>
        <dbReference type="Proteomes" id="UP000245380"/>
    </source>
</evidence>
<dbReference type="GO" id="GO:0007165">
    <property type="term" value="P:signal transduction"/>
    <property type="evidence" value="ECO:0007669"/>
    <property type="project" value="UniProtKB-KW"/>
</dbReference>
<organism evidence="4 5">
    <name type="scientific">Sulfoacidibacillus thermotolerans</name>
    <name type="common">Acidibacillus sulfuroxidans</name>
    <dbReference type="NCBI Taxonomy" id="1765684"/>
    <lineage>
        <taxon>Bacteria</taxon>
        <taxon>Bacillati</taxon>
        <taxon>Bacillota</taxon>
        <taxon>Bacilli</taxon>
        <taxon>Bacillales</taxon>
        <taxon>Alicyclobacillaceae</taxon>
        <taxon>Sulfoacidibacillus</taxon>
    </lineage>
</organism>
<protein>
    <recommendedName>
        <fullName evidence="3">Methyl-accepting transducer domain-containing protein</fullName>
    </recommendedName>
</protein>
<proteinExistence type="predicted"/>
<gene>
    <name evidence="4" type="ORF">BM613_11215</name>
</gene>
<dbReference type="InterPro" id="IPR012292">
    <property type="entry name" value="Globin/Proto"/>
</dbReference>
<dbReference type="InterPro" id="IPR009050">
    <property type="entry name" value="Globin-like_sf"/>
</dbReference>
<dbReference type="PANTHER" id="PTHR32089">
    <property type="entry name" value="METHYL-ACCEPTING CHEMOTAXIS PROTEIN MCPB"/>
    <property type="match status" value="1"/>
</dbReference>
<evidence type="ECO:0000256" key="1">
    <source>
        <dbReference type="ARBA" id="ARBA00023224"/>
    </source>
</evidence>
<dbReference type="GO" id="GO:0020037">
    <property type="term" value="F:heme binding"/>
    <property type="evidence" value="ECO:0007669"/>
    <property type="project" value="InterPro"/>
</dbReference>
<accession>A0A2U3D6I5</accession>
<dbReference type="Proteomes" id="UP000245380">
    <property type="component" value="Unassembled WGS sequence"/>
</dbReference>
<dbReference type="Pfam" id="PF00015">
    <property type="entry name" value="MCPsignal"/>
    <property type="match status" value="1"/>
</dbReference>
<dbReference type="SUPFAM" id="SSF58104">
    <property type="entry name" value="Methyl-accepting chemotaxis protein (MCP) signaling domain"/>
    <property type="match status" value="1"/>
</dbReference>
<keyword evidence="5" id="KW-1185">Reference proteome</keyword>
<evidence type="ECO:0000313" key="4">
    <source>
        <dbReference type="EMBL" id="PWI56885.1"/>
    </source>
</evidence>
<evidence type="ECO:0000256" key="2">
    <source>
        <dbReference type="PROSITE-ProRule" id="PRU00284"/>
    </source>
</evidence>
<dbReference type="GO" id="GO:0016020">
    <property type="term" value="C:membrane"/>
    <property type="evidence" value="ECO:0007669"/>
    <property type="project" value="InterPro"/>
</dbReference>
<dbReference type="InterPro" id="IPR004089">
    <property type="entry name" value="MCPsignal_dom"/>
</dbReference>
<sequence length="317" mass="35591">MDMVREVAELVKVIGIEEQDFTILAAHQEFFERHASAVSDYFFEKMSLLPNFSLRLKGRIANEAFKQQQAQFFMDMAGPNSTQSQQLVIQIGELYHQLGFTQQWAISSLQIFENYVLEHLQEISDPLFYPAFARRLRLRELLLTSTYSNKIQEMERVIADKVVNSTDELKGISDQLSTTTVRIAERLQDILADSLQVKTDADESGKLATYVQEIADQSNLLGLNAAIEAARAGEGGRGFSVVADEMRKMAEQSKQYAKQIREQLIGVNHRIESLSAAIEEIAAVTEEHTASTEEFAAAFVQLREVAHELAHGDGSSK</sequence>
<dbReference type="SMART" id="SM00283">
    <property type="entry name" value="MA"/>
    <property type="match status" value="1"/>
</dbReference>
<feature type="domain" description="Methyl-accepting transducer" evidence="3">
    <location>
        <begin position="196"/>
        <end position="317"/>
    </location>
</feature>
<comment type="caution">
    <text evidence="4">The sequence shown here is derived from an EMBL/GenBank/DDBJ whole genome shotgun (WGS) entry which is preliminary data.</text>
</comment>